<gene>
    <name evidence="5" type="ORF">ABWK59_10600</name>
</gene>
<keyword evidence="4" id="KW-0812">Transmembrane</keyword>
<dbReference type="SUPFAM" id="SSF63817">
    <property type="entry name" value="Sortase"/>
    <property type="match status" value="1"/>
</dbReference>
<dbReference type="AlphaFoldDB" id="A0AAU8JSL9"/>
<dbReference type="Gene3D" id="2.40.260.10">
    <property type="entry name" value="Sortase"/>
    <property type="match status" value="1"/>
</dbReference>
<dbReference type="EMBL" id="CP159872">
    <property type="protein sequence ID" value="XCM79345.1"/>
    <property type="molecule type" value="Genomic_DNA"/>
</dbReference>
<feature type="compositionally biased region" description="Pro residues" evidence="3">
    <location>
        <begin position="86"/>
        <end position="113"/>
    </location>
</feature>
<feature type="active site" description="Acyl-thioester intermediate" evidence="2">
    <location>
        <position position="245"/>
    </location>
</feature>
<dbReference type="NCBIfam" id="NF033747">
    <property type="entry name" value="class_E_sortase"/>
    <property type="match status" value="1"/>
</dbReference>
<keyword evidence="4" id="KW-1133">Transmembrane helix</keyword>
<feature type="region of interest" description="Disordered" evidence="3">
    <location>
        <begin position="74"/>
        <end position="122"/>
    </location>
</feature>
<evidence type="ECO:0000313" key="5">
    <source>
        <dbReference type="EMBL" id="XCM79345.1"/>
    </source>
</evidence>
<dbReference type="InterPro" id="IPR023365">
    <property type="entry name" value="Sortase_dom-sf"/>
</dbReference>
<sequence>MASRKVSPDATGSRDRRPDEQPPGRRRSRALRTAAGLLGEAAITLGVLVALFAVYSLWWTGVLADQQADRAGSELRGTWSATASPAPSPAQSPAPVPPTHEAVPPAPPEPSPAATPRNGEDVGFLHVPAMGAGYQVLIRMGADDRVIDEGVAGVYEQPYRAAMPWDATGNFALAAHRDGHGAKFHDLDKVGPGDPLVVETKDAWYVYRVDATLPSTSRYDVGVIAPVPEHSPYTGPGRYITLTTCTPVYTSRYRMAVWGSLVRVVPVDAARTPPEELR</sequence>
<feature type="transmembrane region" description="Helical" evidence="4">
    <location>
        <begin position="35"/>
        <end position="59"/>
    </location>
</feature>
<dbReference type="InterPro" id="IPR042003">
    <property type="entry name" value="Sortase_E"/>
</dbReference>
<dbReference type="RefSeq" id="WP_354639926.1">
    <property type="nucleotide sequence ID" value="NZ_CP159872.1"/>
</dbReference>
<proteinExistence type="predicted"/>
<evidence type="ECO:0000256" key="4">
    <source>
        <dbReference type="SAM" id="Phobius"/>
    </source>
</evidence>
<keyword evidence="1" id="KW-0378">Hydrolase</keyword>
<feature type="active site" description="Proton donor/acceptor" evidence="2">
    <location>
        <position position="176"/>
    </location>
</feature>
<name>A0AAU8JSL9_9ACTN</name>
<dbReference type="KEGG" id="kcm:ABWK59_10600"/>
<dbReference type="InterPro" id="IPR053465">
    <property type="entry name" value="Sortase_Class_E"/>
</dbReference>
<protein>
    <submittedName>
        <fullName evidence="5">Class E sortase</fullName>
    </submittedName>
</protein>
<reference evidence="5" key="1">
    <citation type="submission" date="2024-06" db="EMBL/GenBank/DDBJ databases">
        <title>The genome sequences of Kitasatospora sp. strain HUAS MG31.</title>
        <authorList>
            <person name="Mo P."/>
        </authorList>
    </citation>
    <scope>NUCLEOTIDE SEQUENCE</scope>
    <source>
        <strain evidence="5">HUAS MG31</strain>
    </source>
</reference>
<evidence type="ECO:0000256" key="3">
    <source>
        <dbReference type="SAM" id="MobiDB-lite"/>
    </source>
</evidence>
<organism evidence="5">
    <name type="scientific">Kitasatospora camelliae</name>
    <dbReference type="NCBI Taxonomy" id="3156397"/>
    <lineage>
        <taxon>Bacteria</taxon>
        <taxon>Bacillati</taxon>
        <taxon>Actinomycetota</taxon>
        <taxon>Actinomycetes</taxon>
        <taxon>Kitasatosporales</taxon>
        <taxon>Streptomycetaceae</taxon>
        <taxon>Kitasatospora</taxon>
    </lineage>
</organism>
<keyword evidence="4" id="KW-0472">Membrane</keyword>
<accession>A0AAU8JSL9</accession>
<evidence type="ECO:0000256" key="1">
    <source>
        <dbReference type="ARBA" id="ARBA00022801"/>
    </source>
</evidence>
<evidence type="ECO:0000256" key="2">
    <source>
        <dbReference type="PIRSR" id="PIRSR605754-1"/>
    </source>
</evidence>
<feature type="compositionally biased region" description="Basic and acidic residues" evidence="3">
    <location>
        <begin position="12"/>
        <end position="23"/>
    </location>
</feature>
<dbReference type="Pfam" id="PF04203">
    <property type="entry name" value="Sortase"/>
    <property type="match status" value="1"/>
</dbReference>
<dbReference type="CDD" id="cd05830">
    <property type="entry name" value="Sortase_E"/>
    <property type="match status" value="1"/>
</dbReference>
<dbReference type="InterPro" id="IPR005754">
    <property type="entry name" value="Sortase"/>
</dbReference>
<dbReference type="GO" id="GO:0016787">
    <property type="term" value="F:hydrolase activity"/>
    <property type="evidence" value="ECO:0007669"/>
    <property type="project" value="UniProtKB-KW"/>
</dbReference>
<feature type="region of interest" description="Disordered" evidence="3">
    <location>
        <begin position="1"/>
        <end position="28"/>
    </location>
</feature>